<feature type="repeat" description="TPR" evidence="8">
    <location>
        <begin position="42"/>
        <end position="75"/>
    </location>
</feature>
<dbReference type="GO" id="GO:0097363">
    <property type="term" value="F:protein O-acetylglucosaminyltransferase activity"/>
    <property type="evidence" value="ECO:0007669"/>
    <property type="project" value="UniProtKB-EC"/>
</dbReference>
<feature type="repeat" description="TPR" evidence="8">
    <location>
        <begin position="144"/>
        <end position="177"/>
    </location>
</feature>
<keyword evidence="7 8" id="KW-0802">TPR repeat</keyword>
<dbReference type="InterPro" id="IPR019734">
    <property type="entry name" value="TPR_rpt"/>
</dbReference>
<dbReference type="Gene3D" id="1.25.40.10">
    <property type="entry name" value="Tetratricopeptide repeat domain"/>
    <property type="match status" value="2"/>
</dbReference>
<comment type="caution">
    <text evidence="10">The sequence shown here is derived from an EMBL/GenBank/DDBJ whole genome shotgun (WGS) entry which is preliminary data.</text>
</comment>
<protein>
    <recommendedName>
        <fullName evidence="3">protein O-GlcNAc transferase</fullName>
        <ecNumber evidence="3">2.4.1.255</ecNumber>
    </recommendedName>
</protein>
<dbReference type="InterPro" id="IPR051939">
    <property type="entry name" value="Glycosyltr_41/O-GlcNAc_trsf"/>
</dbReference>
<evidence type="ECO:0000256" key="2">
    <source>
        <dbReference type="ARBA" id="ARBA00005386"/>
    </source>
</evidence>
<evidence type="ECO:0000259" key="9">
    <source>
        <dbReference type="Pfam" id="PF13844"/>
    </source>
</evidence>
<keyword evidence="4" id="KW-0328">Glycosyltransferase</keyword>
<dbReference type="Pfam" id="PF07719">
    <property type="entry name" value="TPR_2"/>
    <property type="match status" value="1"/>
</dbReference>
<dbReference type="SUPFAM" id="SSF53756">
    <property type="entry name" value="UDP-Glycosyltransferase/glycogen phosphorylase"/>
    <property type="match status" value="1"/>
</dbReference>
<dbReference type="PANTHER" id="PTHR44835">
    <property type="entry name" value="UDP-N-ACETYLGLUCOSAMINE--PEPTIDE N-ACETYLGLUCOSAMINYLTRANSFERASE SPINDLY-RELATED"/>
    <property type="match status" value="1"/>
</dbReference>
<dbReference type="PROSITE" id="PS50293">
    <property type="entry name" value="TPR_REGION"/>
    <property type="match status" value="2"/>
</dbReference>
<sequence>MAKKDILFRSKLKKARSLLESGRQQEAESALSQLVRAYPRNAELWLLRGVLEGKRGNPATAADHLRKAAELQPDNPTIQYNYGIALRDSGNFEHAIPAFKRAVELNPGHDEAQDCLAHAYLATGELDRAIDAFKITIKNAPHKAEAHSNLGSVYQAQGRLSEAEACYRQALSCKPDLEIADNLGSVLVSQGQFEEAVEAYREGLQRQSGKYRVLSNLLLTLNYLPGVDQAEVLEEHRRVNALFSAFNRYNRESDAGDASGRIRVGYISPDLREHSVAYFIEPLLERHDRDRFEVWVYSATAKSDATTQRLRSLAEHWVDVSTLSFEQTAEVIHQNKTDILVDLAGHTACNSLPALARKPAPVQLTWLGYPNTTGLEEIDYRLVDAVTDLPGQEDHYTEQLIRLPGCFLCYRPPEDAPAVSALPATDGQGVTFGSFNNLAKINDGVIALWAQLLQRVSGSRLLIKNPSLTDEKTRTRYMNRFREAGADEARITLMGHTPTRQEHLELYGRIDIALDTFPYNGTTTTCEALWMGVPVITLAGDRHAARVGASLLQALGHPEWVAETPDAYIETAAGLATDPSGLATVRERLRDEMAASALCDARGFADKVEKVYLDIRRHGQGAGRWNQGTSD</sequence>
<feature type="domain" description="O-GlcNAc transferase C-terminal" evidence="9">
    <location>
        <begin position="429"/>
        <end position="606"/>
    </location>
</feature>
<keyword evidence="11" id="KW-1185">Reference proteome</keyword>
<proteinExistence type="inferred from homology"/>
<comment type="pathway">
    <text evidence="1">Protein modification; protein glycosylation.</text>
</comment>
<dbReference type="OrthoDB" id="7058953at2"/>
<dbReference type="AlphaFoldDB" id="A0A426QI71"/>
<dbReference type="EMBL" id="QZMU01000001">
    <property type="protein sequence ID" value="RRQ21449.1"/>
    <property type="molecule type" value="Genomic_DNA"/>
</dbReference>
<dbReference type="InterPro" id="IPR029489">
    <property type="entry name" value="OGT/SEC/SPY_C"/>
</dbReference>
<keyword evidence="6" id="KW-0677">Repeat</keyword>
<organism evidence="10 11">
    <name type="scientific">Thiohalobacter thiocyanaticus</name>
    <dbReference type="NCBI Taxonomy" id="585455"/>
    <lineage>
        <taxon>Bacteria</taxon>
        <taxon>Pseudomonadati</taxon>
        <taxon>Pseudomonadota</taxon>
        <taxon>Gammaproteobacteria</taxon>
        <taxon>Thiohalobacterales</taxon>
        <taxon>Thiohalobacteraceae</taxon>
        <taxon>Thiohalobacter</taxon>
    </lineage>
</organism>
<reference evidence="10 11" key="1">
    <citation type="journal article" date="2010" name="Int. J. Syst. Evol. Microbiol.">
        <title>Thiohalobacter thiocyanaticus gen. nov., sp. nov., a moderately halophilic, sulfur-oxidizing gammaproteobacterium from hypersaline lakes, that utilizes thiocyanate.</title>
        <authorList>
            <person name="Sorokin D.Y."/>
            <person name="Kovaleva O.L."/>
            <person name="Tourova T.P."/>
            <person name="Muyzer G."/>
        </authorList>
    </citation>
    <scope>NUCLEOTIDE SEQUENCE [LARGE SCALE GENOMIC DNA]</scope>
    <source>
        <strain evidence="10 11">Hrh1</strain>
    </source>
</reference>
<evidence type="ECO:0000256" key="4">
    <source>
        <dbReference type="ARBA" id="ARBA00022676"/>
    </source>
</evidence>
<dbReference type="Gene3D" id="3.40.50.2000">
    <property type="entry name" value="Glycogen Phosphorylase B"/>
    <property type="match status" value="1"/>
</dbReference>
<accession>A0A426QI71</accession>
<evidence type="ECO:0000256" key="8">
    <source>
        <dbReference type="PROSITE-ProRule" id="PRU00339"/>
    </source>
</evidence>
<evidence type="ECO:0000313" key="10">
    <source>
        <dbReference type="EMBL" id="RRQ21449.1"/>
    </source>
</evidence>
<dbReference type="InterPro" id="IPR013105">
    <property type="entry name" value="TPR_2"/>
</dbReference>
<dbReference type="EC" id="2.4.1.255" evidence="3"/>
<dbReference type="Pfam" id="PF13844">
    <property type="entry name" value="Glyco_transf_41"/>
    <property type="match status" value="2"/>
</dbReference>
<dbReference type="SUPFAM" id="SSF48452">
    <property type="entry name" value="TPR-like"/>
    <property type="match status" value="1"/>
</dbReference>
<dbReference type="Gene3D" id="3.40.50.11380">
    <property type="match status" value="1"/>
</dbReference>
<dbReference type="Pfam" id="PF13432">
    <property type="entry name" value="TPR_16"/>
    <property type="match status" value="2"/>
</dbReference>
<dbReference type="RefSeq" id="WP_125180757.1">
    <property type="nucleotide sequence ID" value="NZ_QZMU01000001.1"/>
</dbReference>
<gene>
    <name evidence="10" type="ORF">D6C00_05515</name>
</gene>
<feature type="repeat" description="TPR" evidence="8">
    <location>
        <begin position="110"/>
        <end position="143"/>
    </location>
</feature>
<name>A0A426QI71_9GAMM</name>
<dbReference type="PANTHER" id="PTHR44835:SF1">
    <property type="entry name" value="PROTEIN O-GLCNAC TRANSFERASE"/>
    <property type="match status" value="1"/>
</dbReference>
<feature type="repeat" description="TPR" evidence="8">
    <location>
        <begin position="76"/>
        <end position="109"/>
    </location>
</feature>
<dbReference type="Pfam" id="PF13374">
    <property type="entry name" value="TPR_10"/>
    <property type="match status" value="1"/>
</dbReference>
<comment type="similarity">
    <text evidence="2">Belongs to the glycosyltransferase 41 family. O-GlcNAc transferase subfamily.</text>
</comment>
<evidence type="ECO:0000256" key="6">
    <source>
        <dbReference type="ARBA" id="ARBA00022737"/>
    </source>
</evidence>
<evidence type="ECO:0000256" key="1">
    <source>
        <dbReference type="ARBA" id="ARBA00004922"/>
    </source>
</evidence>
<evidence type="ECO:0000256" key="7">
    <source>
        <dbReference type="ARBA" id="ARBA00022803"/>
    </source>
</evidence>
<evidence type="ECO:0000313" key="11">
    <source>
        <dbReference type="Proteomes" id="UP000287798"/>
    </source>
</evidence>
<feature type="domain" description="O-GlcNAc transferase C-terminal" evidence="9">
    <location>
        <begin position="248"/>
        <end position="408"/>
    </location>
</feature>
<dbReference type="Proteomes" id="UP000287798">
    <property type="component" value="Unassembled WGS sequence"/>
</dbReference>
<evidence type="ECO:0000256" key="3">
    <source>
        <dbReference type="ARBA" id="ARBA00011970"/>
    </source>
</evidence>
<dbReference type="PROSITE" id="PS50005">
    <property type="entry name" value="TPR"/>
    <property type="match status" value="4"/>
</dbReference>
<keyword evidence="5" id="KW-0808">Transferase</keyword>
<dbReference type="SMART" id="SM00028">
    <property type="entry name" value="TPR"/>
    <property type="match status" value="6"/>
</dbReference>
<dbReference type="InterPro" id="IPR011990">
    <property type="entry name" value="TPR-like_helical_dom_sf"/>
</dbReference>
<evidence type="ECO:0000256" key="5">
    <source>
        <dbReference type="ARBA" id="ARBA00022679"/>
    </source>
</evidence>